<keyword evidence="5" id="KW-1185">Reference proteome</keyword>
<dbReference type="InterPro" id="IPR036038">
    <property type="entry name" value="Aminotransferase-like"/>
</dbReference>
<evidence type="ECO:0008006" key="6">
    <source>
        <dbReference type="Google" id="ProtNLM"/>
    </source>
</evidence>
<dbReference type="FunFam" id="3.20.10.10:FF:000002">
    <property type="entry name" value="D-alanine aminotransferase"/>
    <property type="match status" value="1"/>
</dbReference>
<dbReference type="Gene3D" id="3.20.10.10">
    <property type="entry name" value="D-amino Acid Aminotransferase, subunit A, domain 2"/>
    <property type="match status" value="1"/>
</dbReference>
<dbReference type="GO" id="GO:0046394">
    <property type="term" value="P:carboxylic acid biosynthetic process"/>
    <property type="evidence" value="ECO:0007669"/>
    <property type="project" value="UniProtKB-ARBA"/>
</dbReference>
<organism evidence="4 5">
    <name type="scientific">Fonsecaea monophora</name>
    <dbReference type="NCBI Taxonomy" id="254056"/>
    <lineage>
        <taxon>Eukaryota</taxon>
        <taxon>Fungi</taxon>
        <taxon>Dikarya</taxon>
        <taxon>Ascomycota</taxon>
        <taxon>Pezizomycotina</taxon>
        <taxon>Eurotiomycetes</taxon>
        <taxon>Chaetothyriomycetidae</taxon>
        <taxon>Chaetothyriales</taxon>
        <taxon>Herpotrichiellaceae</taxon>
        <taxon>Fonsecaea</taxon>
    </lineage>
</organism>
<dbReference type="Gene3D" id="3.30.470.10">
    <property type="match status" value="1"/>
</dbReference>
<dbReference type="GO" id="GO:0008652">
    <property type="term" value="P:amino acid biosynthetic process"/>
    <property type="evidence" value="ECO:0007669"/>
    <property type="project" value="UniProtKB-ARBA"/>
</dbReference>
<comment type="similarity">
    <text evidence="2">Belongs to the class-IV pyridoxal-phosphate-dependent aminotransferase family.</text>
</comment>
<dbReference type="PANTHER" id="PTHR42743:SF11">
    <property type="entry name" value="AMINODEOXYCHORISMATE LYASE"/>
    <property type="match status" value="1"/>
</dbReference>
<comment type="caution">
    <text evidence="4">The sequence shown here is derived from an EMBL/GenBank/DDBJ whole genome shotgun (WGS) entry which is preliminary data.</text>
</comment>
<evidence type="ECO:0000313" key="4">
    <source>
        <dbReference type="EMBL" id="OAG42058.1"/>
    </source>
</evidence>
<gene>
    <name evidence="4" type="ORF">AYO21_03793</name>
</gene>
<dbReference type="InterPro" id="IPR043132">
    <property type="entry name" value="BCAT-like_C"/>
</dbReference>
<dbReference type="InterPro" id="IPR043131">
    <property type="entry name" value="BCAT-like_N"/>
</dbReference>
<evidence type="ECO:0000313" key="5">
    <source>
        <dbReference type="Proteomes" id="UP000077002"/>
    </source>
</evidence>
<dbReference type="InterPro" id="IPR050571">
    <property type="entry name" value="Class-IV_PLP-Dep_Aminotrnsfr"/>
</dbReference>
<evidence type="ECO:0000256" key="2">
    <source>
        <dbReference type="ARBA" id="ARBA00009320"/>
    </source>
</evidence>
<evidence type="ECO:0000256" key="1">
    <source>
        <dbReference type="ARBA" id="ARBA00001933"/>
    </source>
</evidence>
<accession>A0A177FD25</accession>
<dbReference type="OrthoDB" id="25921at2759"/>
<dbReference type="GeneID" id="34598964"/>
<proteinExistence type="inferred from homology"/>
<dbReference type="SUPFAM" id="SSF56752">
    <property type="entry name" value="D-aminoacid aminotransferase-like PLP-dependent enzymes"/>
    <property type="match status" value="1"/>
</dbReference>
<protein>
    <recommendedName>
        <fullName evidence="6">Branched-chain amino acid aminotransferase</fullName>
    </recommendedName>
</protein>
<keyword evidence="3" id="KW-0663">Pyridoxal phosphate</keyword>
<dbReference type="SMR" id="A0A177FD25"/>
<dbReference type="RefSeq" id="XP_022514010.1">
    <property type="nucleotide sequence ID" value="XM_022653767.1"/>
</dbReference>
<comment type="cofactor">
    <cofactor evidence="1">
        <name>pyridoxal 5'-phosphate</name>
        <dbReference type="ChEBI" id="CHEBI:597326"/>
    </cofactor>
</comment>
<dbReference type="EMBL" id="LVKK01000019">
    <property type="protein sequence ID" value="OAG42058.1"/>
    <property type="molecule type" value="Genomic_DNA"/>
</dbReference>
<dbReference type="PANTHER" id="PTHR42743">
    <property type="entry name" value="AMINO-ACID AMINOTRANSFERASE"/>
    <property type="match status" value="1"/>
</dbReference>
<dbReference type="GO" id="GO:0003824">
    <property type="term" value="F:catalytic activity"/>
    <property type="evidence" value="ECO:0007669"/>
    <property type="project" value="InterPro"/>
</dbReference>
<reference evidence="4 5" key="1">
    <citation type="submission" date="2016-03" db="EMBL/GenBank/DDBJ databases">
        <title>Draft genome sequence of the Fonsecaea monophora CBS 269.37.</title>
        <authorList>
            <person name="Bombassaro A."/>
            <person name="Vinicius W.A."/>
            <person name="De Hoog S."/>
            <person name="Sun J."/>
            <person name="Souza E.M."/>
            <person name="Raittz R.T."/>
            <person name="Costa F."/>
            <person name="Leao A.C."/>
            <person name="Tadra-Sfeir M.Z."/>
            <person name="Baura V."/>
            <person name="Balsanelli E."/>
            <person name="Pedrosa F.O."/>
            <person name="Moreno L.F."/>
            <person name="Steffens M.B."/>
            <person name="Xi L."/>
            <person name="Bocca A.L."/>
            <person name="Felipe M.S."/>
            <person name="Teixeira M."/>
            <person name="Telles Filho F.Q."/>
            <person name="Azevedo C.M."/>
            <person name="Gomes R."/>
            <person name="Vicente V.A."/>
        </authorList>
    </citation>
    <scope>NUCLEOTIDE SEQUENCE [LARGE SCALE GENOMIC DNA]</scope>
    <source>
        <strain evidence="4 5">CBS 269.37</strain>
    </source>
</reference>
<dbReference type="InterPro" id="IPR001544">
    <property type="entry name" value="Aminotrans_IV"/>
</dbReference>
<dbReference type="Pfam" id="PF01063">
    <property type="entry name" value="Aminotran_4"/>
    <property type="match status" value="1"/>
</dbReference>
<dbReference type="AlphaFoldDB" id="A0A177FD25"/>
<evidence type="ECO:0000256" key="3">
    <source>
        <dbReference type="ARBA" id="ARBA00022898"/>
    </source>
</evidence>
<dbReference type="Proteomes" id="UP000077002">
    <property type="component" value="Unassembled WGS sequence"/>
</dbReference>
<name>A0A177FD25_9EURO</name>
<sequence length="343" mass="38222">MASMDAVFAAYEKRQAVLEKSSSPFALGIAWVEGELVPLSEARIPLLDQGFMHSDLTYDVPSVWDGRFFRLEDHISRLEASCEKMRLRLPLPRDRVKEILVDMVAKSEIRDAFVELIVTRGLKGVRGHTPGETFKNHLYMFVQPYVWVMDPEVQRTGGRAIVARTVRRIPPGAIDPTVKNLQWGDLTRGLFEAADRGATYPFLTDGDANLTEGSGFNVLLVKDGVIYTPDRGVLHGVTRRSVIDVARALGIEVRVESVPVEMAYHCDEIFMATTAGGIMPITVLDGQPVQQGHVGPVTKKIWDGYWALHYDSAYSFEISYDSSNRNPLKEVNHGQVNGLNGLH</sequence>